<dbReference type="Gene3D" id="3.30.450.150">
    <property type="entry name" value="Haem-degrading domain"/>
    <property type="match status" value="1"/>
</dbReference>
<dbReference type="InterPro" id="IPR005624">
    <property type="entry name" value="PduO/GlcC-like"/>
</dbReference>
<dbReference type="OrthoDB" id="7020894at2"/>
<accession>A0A4V3H3H1</accession>
<evidence type="ECO:0000256" key="1">
    <source>
        <dbReference type="SAM" id="SignalP"/>
    </source>
</evidence>
<dbReference type="PANTHER" id="PTHR34309:SF10">
    <property type="entry name" value="SLR1406 PROTEIN"/>
    <property type="match status" value="1"/>
</dbReference>
<dbReference type="InterPro" id="IPR052517">
    <property type="entry name" value="GlcG_carb_metab_protein"/>
</dbReference>
<dbReference type="AlphaFoldDB" id="A0A4V3H3H1"/>
<evidence type="ECO:0000313" key="3">
    <source>
        <dbReference type="Proteomes" id="UP000294914"/>
    </source>
</evidence>
<dbReference type="Proteomes" id="UP000294914">
    <property type="component" value="Unassembled WGS sequence"/>
</dbReference>
<organism evidence="2 3">
    <name type="scientific">Thiohalophilus thiocyanatoxydans</name>
    <dbReference type="NCBI Taxonomy" id="381308"/>
    <lineage>
        <taxon>Bacteria</taxon>
        <taxon>Pseudomonadati</taxon>
        <taxon>Pseudomonadota</taxon>
        <taxon>Gammaproteobacteria</taxon>
        <taxon>Thiohalomonadales</taxon>
        <taxon>Thiohalophilaceae</taxon>
        <taxon>Thiohalophilus</taxon>
    </lineage>
</organism>
<protein>
    <submittedName>
        <fullName evidence="2">Uncharacterized protein GlcG (DUF336 family)</fullName>
    </submittedName>
</protein>
<reference evidence="2 3" key="1">
    <citation type="submission" date="2019-03" db="EMBL/GenBank/DDBJ databases">
        <title>Genomic Encyclopedia of Type Strains, Phase IV (KMG-IV): sequencing the most valuable type-strain genomes for metagenomic binning, comparative biology and taxonomic classification.</title>
        <authorList>
            <person name="Goeker M."/>
        </authorList>
    </citation>
    <scope>NUCLEOTIDE SEQUENCE [LARGE SCALE GENOMIC DNA]</scope>
    <source>
        <strain evidence="2 3">DSM 16326</strain>
    </source>
</reference>
<proteinExistence type="predicted"/>
<feature type="signal peptide" evidence="1">
    <location>
        <begin position="1"/>
        <end position="21"/>
    </location>
</feature>
<keyword evidence="1" id="KW-0732">Signal</keyword>
<dbReference type="Pfam" id="PF03928">
    <property type="entry name" value="HbpS-like"/>
    <property type="match status" value="1"/>
</dbReference>
<comment type="caution">
    <text evidence="2">The sequence shown here is derived from an EMBL/GenBank/DDBJ whole genome shotgun (WGS) entry which is preliminary data.</text>
</comment>
<sequence length="166" mass="17634">MKRSLAFALLSTLLLSHAVSAEPAYVTTRVMSFEIANQLAVESARACREQGYQVTASVVDRHGKLLALARDPLAGTHTIDVSRLKAQTAASFQTSTLDMQEGDFDNLRFAPDVLLVGGGVPVRIGGHFYGAVGISGAPAKKITGDVDDECARAGIDTIREAIEFAE</sequence>
<gene>
    <name evidence="2" type="ORF">EDC23_2494</name>
</gene>
<dbReference type="InterPro" id="IPR038084">
    <property type="entry name" value="PduO/GlcC-like_sf"/>
</dbReference>
<dbReference type="RefSeq" id="WP_134085015.1">
    <property type="nucleotide sequence ID" value="NZ_SOQX01000008.1"/>
</dbReference>
<keyword evidence="3" id="KW-1185">Reference proteome</keyword>
<feature type="chain" id="PRO_5020849280" evidence="1">
    <location>
        <begin position="22"/>
        <end position="166"/>
    </location>
</feature>
<name>A0A4V3H3H1_9GAMM</name>
<evidence type="ECO:0000313" key="2">
    <source>
        <dbReference type="EMBL" id="TDX99284.1"/>
    </source>
</evidence>
<dbReference type="PANTHER" id="PTHR34309">
    <property type="entry name" value="SLR1406 PROTEIN"/>
    <property type="match status" value="1"/>
</dbReference>
<dbReference type="EMBL" id="SOQX01000008">
    <property type="protein sequence ID" value="TDX99284.1"/>
    <property type="molecule type" value="Genomic_DNA"/>
</dbReference>
<dbReference type="SUPFAM" id="SSF143744">
    <property type="entry name" value="GlcG-like"/>
    <property type="match status" value="1"/>
</dbReference>